<dbReference type="PIRSF" id="PIRSF016838">
    <property type="entry name" value="PafC"/>
    <property type="match status" value="1"/>
</dbReference>
<gene>
    <name evidence="4" type="ORF">CLV60_103483</name>
</gene>
<dbReference type="PANTHER" id="PTHR34580">
    <property type="match status" value="1"/>
</dbReference>
<dbReference type="InterPro" id="IPR057727">
    <property type="entry name" value="WCX_dom"/>
</dbReference>
<dbReference type="PROSITE" id="PS51000">
    <property type="entry name" value="HTH_DEOR_2"/>
    <property type="match status" value="1"/>
</dbReference>
<dbReference type="Gene3D" id="1.10.10.10">
    <property type="entry name" value="Winged helix-like DNA-binding domain superfamily/Winged helix DNA-binding domain"/>
    <property type="match status" value="1"/>
</dbReference>
<dbReference type="SMART" id="SM00420">
    <property type="entry name" value="HTH_DEOR"/>
    <property type="match status" value="1"/>
</dbReference>
<evidence type="ECO:0000259" key="3">
    <source>
        <dbReference type="PROSITE" id="PS51000"/>
    </source>
</evidence>
<dbReference type="InterPro" id="IPR001034">
    <property type="entry name" value="DeoR_HTH"/>
</dbReference>
<keyword evidence="1" id="KW-0805">Transcription regulation</keyword>
<feature type="domain" description="HTH deoR-type" evidence="3">
    <location>
        <begin position="8"/>
        <end position="63"/>
    </location>
</feature>
<dbReference type="InterPro" id="IPR036390">
    <property type="entry name" value="WH_DNA-bd_sf"/>
</dbReference>
<dbReference type="Pfam" id="PF13280">
    <property type="entry name" value="WYL"/>
    <property type="match status" value="1"/>
</dbReference>
<dbReference type="PROSITE" id="PS52050">
    <property type="entry name" value="WYL"/>
    <property type="match status" value="1"/>
</dbReference>
<accession>A0A2P8GCE6</accession>
<dbReference type="AlphaFoldDB" id="A0A2P8GCE6"/>
<dbReference type="InterPro" id="IPR036388">
    <property type="entry name" value="WH-like_DNA-bd_sf"/>
</dbReference>
<dbReference type="InterPro" id="IPR013196">
    <property type="entry name" value="HTH_11"/>
</dbReference>
<dbReference type="GO" id="GO:0003677">
    <property type="term" value="F:DNA binding"/>
    <property type="evidence" value="ECO:0007669"/>
    <property type="project" value="UniProtKB-KW"/>
</dbReference>
<dbReference type="Pfam" id="PF08279">
    <property type="entry name" value="HTH_11"/>
    <property type="match status" value="1"/>
</dbReference>
<keyword evidence="4" id="KW-0238">DNA-binding</keyword>
<evidence type="ECO:0000256" key="2">
    <source>
        <dbReference type="ARBA" id="ARBA00023163"/>
    </source>
</evidence>
<dbReference type="OrthoDB" id="9815009at2"/>
<evidence type="ECO:0000313" key="4">
    <source>
        <dbReference type="EMBL" id="PSL31617.1"/>
    </source>
</evidence>
<dbReference type="SUPFAM" id="SSF46785">
    <property type="entry name" value="Winged helix' DNA-binding domain"/>
    <property type="match status" value="1"/>
</dbReference>
<dbReference type="Pfam" id="PF25583">
    <property type="entry name" value="WCX"/>
    <property type="match status" value="1"/>
</dbReference>
<dbReference type="RefSeq" id="WP_106594929.1">
    <property type="nucleotide sequence ID" value="NZ_PYAS01000003.1"/>
</dbReference>
<dbReference type="InterPro" id="IPR051534">
    <property type="entry name" value="CBASS_pafABC_assoc_protein"/>
</dbReference>
<keyword evidence="2" id="KW-0804">Transcription</keyword>
<dbReference type="InterPro" id="IPR028349">
    <property type="entry name" value="PafC-like"/>
</dbReference>
<dbReference type="GO" id="GO:0003700">
    <property type="term" value="F:DNA-binding transcription factor activity"/>
    <property type="evidence" value="ECO:0007669"/>
    <property type="project" value="InterPro"/>
</dbReference>
<keyword evidence="5" id="KW-1185">Reference proteome</keyword>
<dbReference type="Proteomes" id="UP000241964">
    <property type="component" value="Unassembled WGS sequence"/>
</dbReference>
<evidence type="ECO:0000313" key="5">
    <source>
        <dbReference type="Proteomes" id="UP000241964"/>
    </source>
</evidence>
<proteinExistence type="predicted"/>
<reference evidence="4 5" key="1">
    <citation type="submission" date="2018-03" db="EMBL/GenBank/DDBJ databases">
        <title>Genomic Encyclopedia of Archaeal and Bacterial Type Strains, Phase II (KMG-II): from individual species to whole genera.</title>
        <authorList>
            <person name="Goeker M."/>
        </authorList>
    </citation>
    <scope>NUCLEOTIDE SEQUENCE [LARGE SCALE GENOMIC DNA]</scope>
    <source>
        <strain evidence="4 5">DSM 29057</strain>
    </source>
</reference>
<name>A0A2P8GCE6_9BACT</name>
<dbReference type="EMBL" id="PYAS01000003">
    <property type="protein sequence ID" value="PSL31617.1"/>
    <property type="molecule type" value="Genomic_DNA"/>
</dbReference>
<organism evidence="4 5">
    <name type="scientific">Dyadobacter jiangsuensis</name>
    <dbReference type="NCBI Taxonomy" id="1591085"/>
    <lineage>
        <taxon>Bacteria</taxon>
        <taxon>Pseudomonadati</taxon>
        <taxon>Bacteroidota</taxon>
        <taxon>Cytophagia</taxon>
        <taxon>Cytophagales</taxon>
        <taxon>Spirosomataceae</taxon>
        <taxon>Dyadobacter</taxon>
    </lineage>
</organism>
<sequence>MNDLETTRLSRLVMLLTLLQTKRVVTASELADRFSVSTRTIYRDIRTLEAAGVPVVTLEGKGYSLMEGYRIPPVMFTREQATALLIAEKLAANLTDPPTAELILAAMDKLRAALRYADRDHLEKVSGQIEVMELVMPPDQPNSYQQLVAAVTSRRVAQINYQAAETGELTSREIEPIGLYLSQQWHVIAYCRLRQAFRDFRLDRIASLTISEENFLPRSQTLQQYWDQQVKRNGKQKVVIRFDPSQLPAAQVRHFQDTKHRYGWTHEQILPDATLEVLFLVGSLPYLAAWLLPFAAAVTVLEPAALSAHLSDLAMQVYRRFCVSGP</sequence>
<comment type="caution">
    <text evidence="4">The sequence shown here is derived from an EMBL/GenBank/DDBJ whole genome shotgun (WGS) entry which is preliminary data.</text>
</comment>
<protein>
    <submittedName>
        <fullName evidence="4">Putative DNA-binding transcriptional regulator YafY</fullName>
    </submittedName>
</protein>
<evidence type="ECO:0000256" key="1">
    <source>
        <dbReference type="ARBA" id="ARBA00023015"/>
    </source>
</evidence>
<dbReference type="PANTHER" id="PTHR34580:SF1">
    <property type="entry name" value="PROTEIN PAFC"/>
    <property type="match status" value="1"/>
</dbReference>
<dbReference type="InterPro" id="IPR026881">
    <property type="entry name" value="WYL_dom"/>
</dbReference>